<sequence length="260" mass="28575">MADLLGWQYALIGLIFVWSGFVRSGLGFGGAVLSLPFLLLILDEPLVFLPLIAVHLLVFSSLIAWQGYRRNRREPAAAGGGSIDWPYLKSSLKVMIIPKLVGVFGLLTLPAEIMTSIIFGIVIVYAVGYVLDRPFRSNNPYVDKLFLMLGGYVSGTSLIGAPLIVAVYGTHVAKHQLRDTLFVLWFILVVIKMTSFLIAGVDLQLIHHLWLLPCAFVGHLIGERFHRALVTAETPLFFRVLGAVLIVVSLMGMARGFGLL</sequence>
<keyword evidence="6" id="KW-1003">Cell membrane</keyword>
<evidence type="ECO:0000256" key="5">
    <source>
        <dbReference type="ARBA" id="ARBA00023136"/>
    </source>
</evidence>
<evidence type="ECO:0000313" key="8">
    <source>
        <dbReference type="Proteomes" id="UP000078070"/>
    </source>
</evidence>
<dbReference type="STRING" id="1821621.A8C75_20035"/>
<evidence type="ECO:0000256" key="1">
    <source>
        <dbReference type="ARBA" id="ARBA00004141"/>
    </source>
</evidence>
<protein>
    <recommendedName>
        <fullName evidence="6">Probable membrane transporter protein</fullName>
    </recommendedName>
</protein>
<dbReference type="OrthoDB" id="9783137at2"/>
<feature type="transmembrane region" description="Helical" evidence="6">
    <location>
        <begin position="145"/>
        <end position="169"/>
    </location>
</feature>
<reference evidence="8" key="1">
    <citation type="submission" date="2016-05" db="EMBL/GenBank/DDBJ databases">
        <authorList>
            <person name="Baek K."/>
            <person name="Yang S.-J."/>
        </authorList>
    </citation>
    <scope>NUCLEOTIDE SEQUENCE [LARGE SCALE GENOMIC DNA]</scope>
    <source>
        <strain evidence="8">ST58-10</strain>
    </source>
</reference>
<dbReference type="Pfam" id="PF01925">
    <property type="entry name" value="TauE"/>
    <property type="match status" value="1"/>
</dbReference>
<evidence type="ECO:0000256" key="6">
    <source>
        <dbReference type="RuleBase" id="RU363041"/>
    </source>
</evidence>
<feature type="transmembrane region" description="Helical" evidence="6">
    <location>
        <begin position="181"/>
        <end position="199"/>
    </location>
</feature>
<gene>
    <name evidence="7" type="ORF">A8C75_20035</name>
</gene>
<comment type="subcellular location">
    <subcellularLocation>
        <location evidence="6">Cell membrane</location>
        <topology evidence="6">Multi-pass membrane protein</topology>
    </subcellularLocation>
    <subcellularLocation>
        <location evidence="1">Membrane</location>
        <topology evidence="1">Multi-pass membrane protein</topology>
    </subcellularLocation>
</comment>
<keyword evidence="4 6" id="KW-1133">Transmembrane helix</keyword>
<dbReference type="KEGG" id="mars:A8C75_20035"/>
<evidence type="ECO:0000256" key="4">
    <source>
        <dbReference type="ARBA" id="ARBA00022989"/>
    </source>
</evidence>
<keyword evidence="8" id="KW-1185">Reference proteome</keyword>
<evidence type="ECO:0000256" key="3">
    <source>
        <dbReference type="ARBA" id="ARBA00022692"/>
    </source>
</evidence>
<feature type="transmembrane region" description="Helical" evidence="6">
    <location>
        <begin position="205"/>
        <end position="222"/>
    </location>
</feature>
<dbReference type="EMBL" id="CP015839">
    <property type="protein sequence ID" value="ANG64533.1"/>
    <property type="molecule type" value="Genomic_DNA"/>
</dbReference>
<feature type="transmembrane region" description="Helical" evidence="6">
    <location>
        <begin position="12"/>
        <end position="41"/>
    </location>
</feature>
<accession>A0A1A9F490</accession>
<evidence type="ECO:0000313" key="7">
    <source>
        <dbReference type="EMBL" id="ANG64533.1"/>
    </source>
</evidence>
<dbReference type="AlphaFoldDB" id="A0A1A9F490"/>
<feature type="transmembrane region" description="Helical" evidence="6">
    <location>
        <begin position="47"/>
        <end position="65"/>
    </location>
</feature>
<proteinExistence type="inferred from homology"/>
<dbReference type="InterPro" id="IPR002781">
    <property type="entry name" value="TM_pro_TauE-like"/>
</dbReference>
<reference evidence="7 8" key="2">
    <citation type="journal article" date="2018" name="Int. J. Syst. Evol. Microbiol.">
        <title>Marinobacterium aestuarii sp. nov., a benzene-degrading marine bacterium isolated from estuary sediment.</title>
        <authorList>
            <person name="Bae S.S."/>
            <person name="Jung J."/>
            <person name="Chung D."/>
            <person name="Baek K."/>
        </authorList>
    </citation>
    <scope>NUCLEOTIDE SEQUENCE [LARGE SCALE GENOMIC DNA]</scope>
    <source>
        <strain evidence="7 8">ST58-10</strain>
    </source>
</reference>
<dbReference type="Proteomes" id="UP000078070">
    <property type="component" value="Chromosome"/>
</dbReference>
<feature type="transmembrane region" description="Helical" evidence="6">
    <location>
        <begin position="234"/>
        <end position="254"/>
    </location>
</feature>
<feature type="transmembrane region" description="Helical" evidence="6">
    <location>
        <begin position="100"/>
        <end position="125"/>
    </location>
</feature>
<comment type="similarity">
    <text evidence="2 6">Belongs to the 4-toluene sulfonate uptake permease (TSUP) (TC 2.A.102) family.</text>
</comment>
<dbReference type="GO" id="GO:0005886">
    <property type="term" value="C:plasma membrane"/>
    <property type="evidence" value="ECO:0007669"/>
    <property type="project" value="UniProtKB-SubCell"/>
</dbReference>
<keyword evidence="5 6" id="KW-0472">Membrane</keyword>
<name>A0A1A9F490_9GAMM</name>
<keyword evidence="3 6" id="KW-0812">Transmembrane</keyword>
<dbReference type="RefSeq" id="WP_067386135.1">
    <property type="nucleotide sequence ID" value="NZ_CP015839.1"/>
</dbReference>
<organism evidence="7 8">
    <name type="scientific">Marinobacterium aestuarii</name>
    <dbReference type="NCBI Taxonomy" id="1821621"/>
    <lineage>
        <taxon>Bacteria</taxon>
        <taxon>Pseudomonadati</taxon>
        <taxon>Pseudomonadota</taxon>
        <taxon>Gammaproteobacteria</taxon>
        <taxon>Oceanospirillales</taxon>
        <taxon>Oceanospirillaceae</taxon>
        <taxon>Marinobacterium</taxon>
    </lineage>
</organism>
<evidence type="ECO:0000256" key="2">
    <source>
        <dbReference type="ARBA" id="ARBA00009142"/>
    </source>
</evidence>